<dbReference type="Proteomes" id="UP001164929">
    <property type="component" value="Chromosome 5"/>
</dbReference>
<organism evidence="1 2">
    <name type="scientific">Populus alba x Populus x berolinensis</name>
    <dbReference type="NCBI Taxonomy" id="444605"/>
    <lineage>
        <taxon>Eukaryota</taxon>
        <taxon>Viridiplantae</taxon>
        <taxon>Streptophyta</taxon>
        <taxon>Embryophyta</taxon>
        <taxon>Tracheophyta</taxon>
        <taxon>Spermatophyta</taxon>
        <taxon>Magnoliopsida</taxon>
        <taxon>eudicotyledons</taxon>
        <taxon>Gunneridae</taxon>
        <taxon>Pentapetalae</taxon>
        <taxon>rosids</taxon>
        <taxon>fabids</taxon>
        <taxon>Malpighiales</taxon>
        <taxon>Salicaceae</taxon>
        <taxon>Saliceae</taxon>
        <taxon>Populus</taxon>
    </lineage>
</organism>
<comment type="caution">
    <text evidence="1">The sequence shown here is derived from an EMBL/GenBank/DDBJ whole genome shotgun (WGS) entry which is preliminary data.</text>
</comment>
<reference evidence="1" key="1">
    <citation type="journal article" date="2023" name="Mol. Ecol. Resour.">
        <title>Chromosome-level genome assembly of a triploid poplar Populus alba 'Berolinensis'.</title>
        <authorList>
            <person name="Chen S."/>
            <person name="Yu Y."/>
            <person name="Wang X."/>
            <person name="Wang S."/>
            <person name="Zhang T."/>
            <person name="Zhou Y."/>
            <person name="He R."/>
            <person name="Meng N."/>
            <person name="Wang Y."/>
            <person name="Liu W."/>
            <person name="Liu Z."/>
            <person name="Liu J."/>
            <person name="Guo Q."/>
            <person name="Huang H."/>
            <person name="Sederoff R.R."/>
            <person name="Wang G."/>
            <person name="Qu G."/>
            <person name="Chen S."/>
        </authorList>
    </citation>
    <scope>NUCLEOTIDE SEQUENCE</scope>
    <source>
        <strain evidence="1">SC-2020</strain>
    </source>
</reference>
<keyword evidence="2" id="KW-1185">Reference proteome</keyword>
<dbReference type="AlphaFoldDB" id="A0AAD6QT54"/>
<dbReference type="EMBL" id="JAQIZT010000005">
    <property type="protein sequence ID" value="KAJ6996160.1"/>
    <property type="molecule type" value="Genomic_DNA"/>
</dbReference>
<gene>
    <name evidence="1" type="ORF">NC653_012912</name>
</gene>
<evidence type="ECO:0000313" key="2">
    <source>
        <dbReference type="Proteomes" id="UP001164929"/>
    </source>
</evidence>
<protein>
    <submittedName>
        <fullName evidence="1">Uncharacterized protein</fullName>
    </submittedName>
</protein>
<name>A0AAD6QT54_9ROSI</name>
<proteinExistence type="predicted"/>
<accession>A0AAD6QT54</accession>
<evidence type="ECO:0000313" key="1">
    <source>
        <dbReference type="EMBL" id="KAJ6996160.1"/>
    </source>
</evidence>
<sequence length="67" mass="6772">MVLRVVTVDSAVDAPETGIDEGGTIRLAATGMGSGATSQSFLCFCWLAQDCFGGPFGPSGTPEPFGS</sequence>